<protein>
    <submittedName>
        <fullName evidence="4">Subtilisin-like protease SBT1.7</fullName>
    </submittedName>
</protein>
<evidence type="ECO:0000256" key="1">
    <source>
        <dbReference type="ARBA" id="ARBA00004613"/>
    </source>
</evidence>
<name>A0A371G2K5_MUCPR</name>
<dbReference type="PANTHER" id="PTHR10795">
    <property type="entry name" value="PROPROTEIN CONVERTASE SUBTILISIN/KEXIN"/>
    <property type="match status" value="1"/>
</dbReference>
<dbReference type="GO" id="GO:0006508">
    <property type="term" value="P:proteolysis"/>
    <property type="evidence" value="ECO:0007669"/>
    <property type="project" value="UniProtKB-KW"/>
</dbReference>
<dbReference type="Proteomes" id="UP000257109">
    <property type="component" value="Unassembled WGS sequence"/>
</dbReference>
<reference evidence="4" key="1">
    <citation type="submission" date="2018-05" db="EMBL/GenBank/DDBJ databases">
        <title>Draft genome of Mucuna pruriens seed.</title>
        <authorList>
            <person name="Nnadi N.E."/>
            <person name="Vos R."/>
            <person name="Hasami M.H."/>
            <person name="Devisetty U.K."/>
            <person name="Aguiy J.C."/>
        </authorList>
    </citation>
    <scope>NUCLEOTIDE SEQUENCE [LARGE SCALE GENOMIC DNA]</scope>
    <source>
        <strain evidence="4">JCA_2017</strain>
    </source>
</reference>
<dbReference type="GO" id="GO:0005576">
    <property type="term" value="C:extracellular region"/>
    <property type="evidence" value="ECO:0007669"/>
    <property type="project" value="UniProtKB-SubCell"/>
</dbReference>
<comment type="subcellular location">
    <subcellularLocation>
        <location evidence="1">Secreted</location>
    </subcellularLocation>
</comment>
<evidence type="ECO:0000256" key="3">
    <source>
        <dbReference type="ARBA" id="ARBA00022729"/>
    </source>
</evidence>
<dbReference type="InterPro" id="IPR036852">
    <property type="entry name" value="Peptidase_S8/S53_dom_sf"/>
</dbReference>
<evidence type="ECO:0000313" key="4">
    <source>
        <dbReference type="EMBL" id="RDX84784.1"/>
    </source>
</evidence>
<dbReference type="EMBL" id="QJKJ01006951">
    <property type="protein sequence ID" value="RDX84784.1"/>
    <property type="molecule type" value="Genomic_DNA"/>
</dbReference>
<comment type="similarity">
    <text evidence="2">Belongs to the peptidase S8 family.</text>
</comment>
<proteinExistence type="inferred from homology"/>
<comment type="caution">
    <text evidence="4">The sequence shown here is derived from an EMBL/GenBank/DDBJ whole genome shotgun (WGS) entry which is preliminary data.</text>
</comment>
<keyword evidence="5" id="KW-1185">Reference proteome</keyword>
<dbReference type="STRING" id="157652.A0A371G2K5"/>
<dbReference type="GO" id="GO:0004252">
    <property type="term" value="F:serine-type endopeptidase activity"/>
    <property type="evidence" value="ECO:0007669"/>
    <property type="project" value="InterPro"/>
</dbReference>
<evidence type="ECO:0000313" key="5">
    <source>
        <dbReference type="Proteomes" id="UP000257109"/>
    </source>
</evidence>
<feature type="non-terminal residue" evidence="4">
    <location>
        <position position="1"/>
    </location>
</feature>
<sequence length="129" mass="14123">MTRSYKNGDTIEDIATGEAATPFDYGAGHVEPVVALDPGLIYDANIKLAARRDFTCDPWKEYRVEEDFNCPSFALPLETISGIGGASDTPRTVKYSRVLTNVGASVKFVVEPVTLSFSELYGVVYLLHI</sequence>
<dbReference type="InterPro" id="IPR045051">
    <property type="entry name" value="SBT"/>
</dbReference>
<organism evidence="4 5">
    <name type="scientific">Mucuna pruriens</name>
    <name type="common">Velvet bean</name>
    <name type="synonym">Dolichos pruriens</name>
    <dbReference type="NCBI Taxonomy" id="157652"/>
    <lineage>
        <taxon>Eukaryota</taxon>
        <taxon>Viridiplantae</taxon>
        <taxon>Streptophyta</taxon>
        <taxon>Embryophyta</taxon>
        <taxon>Tracheophyta</taxon>
        <taxon>Spermatophyta</taxon>
        <taxon>Magnoliopsida</taxon>
        <taxon>eudicotyledons</taxon>
        <taxon>Gunneridae</taxon>
        <taxon>Pentapetalae</taxon>
        <taxon>rosids</taxon>
        <taxon>fabids</taxon>
        <taxon>Fabales</taxon>
        <taxon>Fabaceae</taxon>
        <taxon>Papilionoideae</taxon>
        <taxon>50 kb inversion clade</taxon>
        <taxon>NPAAA clade</taxon>
        <taxon>indigoferoid/millettioid clade</taxon>
        <taxon>Phaseoleae</taxon>
        <taxon>Mucuna</taxon>
    </lineage>
</organism>
<dbReference type="Gene3D" id="3.40.50.200">
    <property type="entry name" value="Peptidase S8/S53 domain"/>
    <property type="match status" value="1"/>
</dbReference>
<dbReference type="AlphaFoldDB" id="A0A371G2K5"/>
<keyword evidence="3" id="KW-0732">Signal</keyword>
<dbReference type="OrthoDB" id="206201at2759"/>
<evidence type="ECO:0000256" key="2">
    <source>
        <dbReference type="ARBA" id="ARBA00011073"/>
    </source>
</evidence>
<gene>
    <name evidence="4" type="primary">SBT1.7</name>
    <name evidence="4" type="ORF">CR513_34112</name>
</gene>
<accession>A0A371G2K5</accession>